<dbReference type="InterPro" id="IPR000515">
    <property type="entry name" value="MetI-like"/>
</dbReference>
<dbReference type="GO" id="GO:0055085">
    <property type="term" value="P:transmembrane transport"/>
    <property type="evidence" value="ECO:0007669"/>
    <property type="project" value="InterPro"/>
</dbReference>
<dbReference type="AlphaFoldDB" id="A0A6H9Z059"/>
<dbReference type="RefSeq" id="WP_151559701.1">
    <property type="nucleotide sequence ID" value="NZ_WBMT01000004.1"/>
</dbReference>
<evidence type="ECO:0000313" key="9">
    <source>
        <dbReference type="EMBL" id="KAB2350095.1"/>
    </source>
</evidence>
<comment type="subcellular location">
    <subcellularLocation>
        <location evidence="1 7">Cell membrane</location>
        <topology evidence="1 7">Multi-pass membrane protein</topology>
    </subcellularLocation>
</comment>
<dbReference type="PANTHER" id="PTHR43744">
    <property type="entry name" value="ABC TRANSPORTER PERMEASE PROTEIN MG189-RELATED-RELATED"/>
    <property type="match status" value="1"/>
</dbReference>
<feature type="transmembrane region" description="Helical" evidence="7">
    <location>
        <begin position="113"/>
        <end position="134"/>
    </location>
</feature>
<evidence type="ECO:0000256" key="2">
    <source>
        <dbReference type="ARBA" id="ARBA00022448"/>
    </source>
</evidence>
<feature type="domain" description="ABC transmembrane type-1" evidence="8">
    <location>
        <begin position="76"/>
        <end position="263"/>
    </location>
</feature>
<comment type="similarity">
    <text evidence="7">Belongs to the binding-protein-dependent transport system permease family.</text>
</comment>
<dbReference type="Proteomes" id="UP000468735">
    <property type="component" value="Unassembled WGS sequence"/>
</dbReference>
<feature type="transmembrane region" description="Helical" evidence="7">
    <location>
        <begin position="75"/>
        <end position="101"/>
    </location>
</feature>
<evidence type="ECO:0000256" key="6">
    <source>
        <dbReference type="ARBA" id="ARBA00023136"/>
    </source>
</evidence>
<organism evidence="9 10">
    <name type="scientific">Actinomadura rudentiformis</name>
    <dbReference type="NCBI Taxonomy" id="359158"/>
    <lineage>
        <taxon>Bacteria</taxon>
        <taxon>Bacillati</taxon>
        <taxon>Actinomycetota</taxon>
        <taxon>Actinomycetes</taxon>
        <taxon>Streptosporangiales</taxon>
        <taxon>Thermomonosporaceae</taxon>
        <taxon>Actinomadura</taxon>
    </lineage>
</organism>
<feature type="transmembrane region" description="Helical" evidence="7">
    <location>
        <begin position="12"/>
        <end position="31"/>
    </location>
</feature>
<dbReference type="CDD" id="cd06261">
    <property type="entry name" value="TM_PBP2"/>
    <property type="match status" value="1"/>
</dbReference>
<evidence type="ECO:0000259" key="8">
    <source>
        <dbReference type="PROSITE" id="PS50928"/>
    </source>
</evidence>
<feature type="transmembrane region" description="Helical" evidence="7">
    <location>
        <begin position="146"/>
        <end position="166"/>
    </location>
</feature>
<keyword evidence="3" id="KW-1003">Cell membrane</keyword>
<evidence type="ECO:0000256" key="4">
    <source>
        <dbReference type="ARBA" id="ARBA00022692"/>
    </source>
</evidence>
<proteinExistence type="inferred from homology"/>
<comment type="caution">
    <text evidence="9">The sequence shown here is derived from an EMBL/GenBank/DDBJ whole genome shotgun (WGS) entry which is preliminary data.</text>
</comment>
<protein>
    <submittedName>
        <fullName evidence="9">Carbohydrate ABC transporter permease</fullName>
    </submittedName>
</protein>
<sequence length="278" mass="30496">MVRRRAAKTADYVAMTLGGLLFAAPILYMIIGSLKPDGEVLGGLGGFVPRNLSLGNYTDVFRRFDSDATGHLTGFFATSLIVTTIVVVGGLIINSMAGYAFARMRWRGRDLTYAAVLALVVLPFEAIAVPLFYMLNDYRDTIGVQAVPFVANAFSIYLFTTFFRGLPKEIEEAARIDGAGPWRCYLRVVVPMSKPAFATVAILTFLTQWSSFLWPVLMVSDPSVRPLPLAISVFQGQPPFQWGDIMAFGVLMVAPVLVVFLAFQRWFVRSVAATGIKG</sequence>
<dbReference type="EMBL" id="WBMT01000004">
    <property type="protein sequence ID" value="KAB2350095.1"/>
    <property type="molecule type" value="Genomic_DNA"/>
</dbReference>
<dbReference type="PANTHER" id="PTHR43744:SF12">
    <property type="entry name" value="ABC TRANSPORTER PERMEASE PROTEIN MG189-RELATED"/>
    <property type="match status" value="1"/>
</dbReference>
<keyword evidence="4 7" id="KW-0812">Transmembrane</keyword>
<keyword evidence="5 7" id="KW-1133">Transmembrane helix</keyword>
<keyword evidence="6 7" id="KW-0472">Membrane</keyword>
<evidence type="ECO:0000256" key="1">
    <source>
        <dbReference type="ARBA" id="ARBA00004651"/>
    </source>
</evidence>
<dbReference type="PROSITE" id="PS50928">
    <property type="entry name" value="ABC_TM1"/>
    <property type="match status" value="1"/>
</dbReference>
<evidence type="ECO:0000256" key="3">
    <source>
        <dbReference type="ARBA" id="ARBA00022475"/>
    </source>
</evidence>
<keyword evidence="10" id="KW-1185">Reference proteome</keyword>
<dbReference type="InterPro" id="IPR035906">
    <property type="entry name" value="MetI-like_sf"/>
</dbReference>
<reference evidence="9 10" key="1">
    <citation type="submission" date="2019-09" db="EMBL/GenBank/DDBJ databases">
        <title>Actinomadura physcomitrii sp. nov., a novel actinomycete isolated from moss [Physcomitrium sphaericum (Ludw) Fuernr].</title>
        <authorList>
            <person name="Zhuang X."/>
            <person name="Liu C."/>
        </authorList>
    </citation>
    <scope>NUCLEOTIDE SEQUENCE [LARGE SCALE GENOMIC DNA]</scope>
    <source>
        <strain evidence="9 10">HMC1</strain>
    </source>
</reference>
<evidence type="ECO:0000313" key="10">
    <source>
        <dbReference type="Proteomes" id="UP000468735"/>
    </source>
</evidence>
<evidence type="ECO:0000256" key="7">
    <source>
        <dbReference type="RuleBase" id="RU363032"/>
    </source>
</evidence>
<dbReference type="SUPFAM" id="SSF161098">
    <property type="entry name" value="MetI-like"/>
    <property type="match status" value="1"/>
</dbReference>
<dbReference type="Pfam" id="PF00528">
    <property type="entry name" value="BPD_transp_1"/>
    <property type="match status" value="1"/>
</dbReference>
<name>A0A6H9Z059_9ACTN</name>
<dbReference type="OrthoDB" id="5138956at2"/>
<accession>A0A6H9Z059</accession>
<dbReference type="Gene3D" id="1.10.3720.10">
    <property type="entry name" value="MetI-like"/>
    <property type="match status" value="1"/>
</dbReference>
<feature type="transmembrane region" description="Helical" evidence="7">
    <location>
        <begin position="245"/>
        <end position="263"/>
    </location>
</feature>
<evidence type="ECO:0000256" key="5">
    <source>
        <dbReference type="ARBA" id="ARBA00022989"/>
    </source>
</evidence>
<feature type="transmembrane region" description="Helical" evidence="7">
    <location>
        <begin position="196"/>
        <end position="217"/>
    </location>
</feature>
<keyword evidence="2 7" id="KW-0813">Transport</keyword>
<gene>
    <name evidence="9" type="ORF">F8566_09790</name>
</gene>
<dbReference type="GO" id="GO:0005886">
    <property type="term" value="C:plasma membrane"/>
    <property type="evidence" value="ECO:0007669"/>
    <property type="project" value="UniProtKB-SubCell"/>
</dbReference>